<dbReference type="InterPro" id="IPR036634">
    <property type="entry name" value="PRD_sf"/>
</dbReference>
<dbReference type="Pfam" id="PF03123">
    <property type="entry name" value="CAT_RBD"/>
    <property type="match status" value="1"/>
</dbReference>
<protein>
    <submittedName>
        <fullName evidence="3">BglG family transcriptional antiterminator</fullName>
    </submittedName>
</protein>
<dbReference type="Pfam" id="PF00874">
    <property type="entry name" value="PRD"/>
    <property type="match status" value="2"/>
</dbReference>
<evidence type="ECO:0000313" key="4">
    <source>
        <dbReference type="Proteomes" id="UP000245921"/>
    </source>
</evidence>
<dbReference type="SUPFAM" id="SSF63520">
    <property type="entry name" value="PTS-regulatory domain, PRD"/>
    <property type="match status" value="2"/>
</dbReference>
<dbReference type="SUPFAM" id="SSF50151">
    <property type="entry name" value="SacY-like RNA-binding domain"/>
    <property type="match status" value="1"/>
</dbReference>
<comment type="caution">
    <text evidence="3">The sequence shown here is derived from an EMBL/GenBank/DDBJ whole genome shotgun (WGS) entry which is preliminary data.</text>
</comment>
<accession>A0AA45C7T7</accession>
<name>A0AA45C7T7_9BACT</name>
<dbReference type="EMBL" id="QGGI01000004">
    <property type="protein sequence ID" value="PWJ95645.1"/>
    <property type="molecule type" value="Genomic_DNA"/>
</dbReference>
<evidence type="ECO:0000259" key="2">
    <source>
        <dbReference type="PROSITE" id="PS51372"/>
    </source>
</evidence>
<dbReference type="AlphaFoldDB" id="A0AA45C7T7"/>
<evidence type="ECO:0000313" key="3">
    <source>
        <dbReference type="EMBL" id="PWJ95645.1"/>
    </source>
</evidence>
<dbReference type="InterPro" id="IPR011608">
    <property type="entry name" value="PRD"/>
</dbReference>
<dbReference type="InterPro" id="IPR004341">
    <property type="entry name" value="CAT_RNA-bd_dom"/>
</dbReference>
<reference evidence="3 4" key="1">
    <citation type="submission" date="2018-05" db="EMBL/GenBank/DDBJ databases">
        <title>Genomic Encyclopedia of Type Strains, Phase IV (KMG-IV): sequencing the most valuable type-strain genomes for metagenomic binning, comparative biology and taxonomic classification.</title>
        <authorList>
            <person name="Goeker M."/>
        </authorList>
    </citation>
    <scope>NUCLEOTIDE SEQUENCE [LARGE SCALE GENOMIC DNA]</scope>
    <source>
        <strain evidence="3 4">DSM 24906</strain>
    </source>
</reference>
<dbReference type="RefSeq" id="WP_109604183.1">
    <property type="nucleotide sequence ID" value="NZ_QGGI01000004.1"/>
</dbReference>
<feature type="domain" description="PRD" evidence="2">
    <location>
        <begin position="74"/>
        <end position="178"/>
    </location>
</feature>
<gene>
    <name evidence="3" type="ORF">C7380_10459</name>
</gene>
<keyword evidence="1" id="KW-0677">Repeat</keyword>
<dbReference type="PANTHER" id="PTHR30185">
    <property type="entry name" value="CRYPTIC BETA-GLUCOSIDE BGL OPERON ANTITERMINATOR"/>
    <property type="match status" value="1"/>
</dbReference>
<dbReference type="GO" id="GO:0003723">
    <property type="term" value="F:RNA binding"/>
    <property type="evidence" value="ECO:0007669"/>
    <property type="project" value="InterPro"/>
</dbReference>
<dbReference type="PANTHER" id="PTHR30185:SF15">
    <property type="entry name" value="CRYPTIC BETA-GLUCOSIDE BGL OPERON ANTITERMINATOR"/>
    <property type="match status" value="1"/>
</dbReference>
<dbReference type="Proteomes" id="UP000245921">
    <property type="component" value="Unassembled WGS sequence"/>
</dbReference>
<dbReference type="Gene3D" id="2.30.24.10">
    <property type="entry name" value="CAT RNA-binding domain"/>
    <property type="match status" value="1"/>
</dbReference>
<feature type="domain" description="PRD" evidence="2">
    <location>
        <begin position="179"/>
        <end position="284"/>
    </location>
</feature>
<dbReference type="Gene3D" id="1.10.1790.10">
    <property type="entry name" value="PRD domain"/>
    <property type="match status" value="2"/>
</dbReference>
<organism evidence="3 4">
    <name type="scientific">Oceanotoga teriensis</name>
    <dbReference type="NCBI Taxonomy" id="515440"/>
    <lineage>
        <taxon>Bacteria</taxon>
        <taxon>Thermotogati</taxon>
        <taxon>Thermotogota</taxon>
        <taxon>Thermotogae</taxon>
        <taxon>Petrotogales</taxon>
        <taxon>Petrotogaceae</taxon>
        <taxon>Oceanotoga</taxon>
    </lineage>
</organism>
<sequence length="284" mass="32926">MIMSGEFEILKIINNNVVLAREINYNREMIVIGKGVGFKKKIGKVYKLDPGVIEKSYISKDDEIKSNFFKLMDQLDSDVIGVTEEIIALGEKRLGRLNAHIHIALTDHISFAIDRLKEGLIIENPFLFEIKTMYPEEYEVAQEAADLIKERLNMEISPSEKGFIAMHLNSARQDKMIMETLKDTRVVKDVIELINQELSIKIQEDEMSYSRLLTHLKYVISIINDDKNLENPLLSNIKKEFKKSFKIAEKVTQYLEKELNIKLSEHEIGYLALHIERIDRLKTE</sequence>
<evidence type="ECO:0000256" key="1">
    <source>
        <dbReference type="ARBA" id="ARBA00022737"/>
    </source>
</evidence>
<proteinExistence type="predicted"/>
<dbReference type="InterPro" id="IPR050661">
    <property type="entry name" value="BglG_antiterminators"/>
</dbReference>
<dbReference type="SMART" id="SM01061">
    <property type="entry name" value="CAT_RBD"/>
    <property type="match status" value="1"/>
</dbReference>
<dbReference type="InterPro" id="IPR036650">
    <property type="entry name" value="CAT_RNA-bd_dom_sf"/>
</dbReference>
<dbReference type="PROSITE" id="PS51372">
    <property type="entry name" value="PRD_2"/>
    <property type="match status" value="2"/>
</dbReference>
<keyword evidence="4" id="KW-1185">Reference proteome</keyword>
<dbReference type="GO" id="GO:0006355">
    <property type="term" value="P:regulation of DNA-templated transcription"/>
    <property type="evidence" value="ECO:0007669"/>
    <property type="project" value="InterPro"/>
</dbReference>